<comment type="similarity">
    <text evidence="1">Belongs to the DOCK family.</text>
</comment>
<proteinExistence type="inferred from homology"/>
<name>V6LHI8_9EUKA</name>
<dbReference type="Gene3D" id="2.60.40.150">
    <property type="entry name" value="C2 domain"/>
    <property type="match status" value="1"/>
</dbReference>
<reference evidence="3 4" key="1">
    <citation type="journal article" date="2014" name="PLoS Genet.">
        <title>The Genome of Spironucleus salmonicida Highlights a Fish Pathogen Adapted to Fluctuating Environments.</title>
        <authorList>
            <person name="Xu F."/>
            <person name="Jerlstrom-Hultqvist J."/>
            <person name="Einarsson E."/>
            <person name="Astvaldsson A."/>
            <person name="Svard S.G."/>
            <person name="Andersson J.O."/>
        </authorList>
    </citation>
    <scope>NUCLEOTIDE SEQUENCE</scope>
    <source>
        <strain evidence="4">ATCC 50377</strain>
    </source>
</reference>
<dbReference type="EMBL" id="KI546130">
    <property type="protein sequence ID" value="EST44035.1"/>
    <property type="molecule type" value="Genomic_DNA"/>
</dbReference>
<dbReference type="OrthoDB" id="47328at2759"/>
<feature type="domain" description="C2 DOCK-type" evidence="2">
    <location>
        <begin position="394"/>
        <end position="589"/>
    </location>
</feature>
<dbReference type="EMBL" id="AUWU02000001">
    <property type="protein sequence ID" value="KAH0577911.1"/>
    <property type="molecule type" value="Genomic_DNA"/>
</dbReference>
<accession>V6LHI8</accession>
<sequence>MSDSLILDEVMLNSSKLLTELMYSAFQHNQYNDPDYLYKQEQLPLRKTPSSCEILPFLQKQISDIPIMHSGKCLSQIIINNKTSIFDKYQDYQLSFNAPLSICFRVRKVQIALDTFLNFYIKFAIFFKEQGQFKQISEWFYHTEQQQTFVIDIDQALNLKQLYMVSFVERDYGRNLESFYEVFDNMDFPEICKKFSFQSPFDLIDHQTHHLEPEQNHLILESYDNTDQVGVLRQLVYIGYSHLFPNLSELITILPLQLQQPAPFQFFKPKMKNVANDLITATFQEQAEKGQSIKTAPLDFQFDMCFLSDGSISLKNGIQQFQLYSQFQEQYLPTSSISPFNSLRSSENLQKLLIQSRYQSLNLYFQGSVQDFPRYLHVYSKLEHQSTHQIRNIINNLYLSILSLNVTNLSSSSCRNILVKVEFKRGNEHLKSICARASDGKLFSQLSSATYHEKSSRLCDTFKIDLPVILSNEYHILFTVYHLSFSSAEPDSVAKYTQSIDQSYTDNFLVNDPNLLYLKDSKVVRKVGIGYLRLKNKKDFPFTIDLKREEDVIIVQSLGLSYWENSPGIQKSSLTQKFIPVIKVRVDLASNISNLGDYSISSKRADLYISVQQLLNNAMLFSQLYISSQNSQQLVKKFIFEYSNSTHSILMQIQQYLNGKKKLTTQLSQSVVSLMILLINNISLLDKIVFIDTNQKKDVYLLHMKLCLGIGKLIRTENVILSVQQNQAYRFLQLYYGSTKSSHVHRIFSVDKETDPIQGILNQVKESATKVQQQLLFKPGCLASFIQTIKFNRDSIISQINFTVQLIQYCITIQQYQEQMIQTLLYQSQLIFSLDDTHKNDIDLQQSFSNLYQFSFIFFSQFVYTPEGDSLDQLPYFSLSLAKYIKIFNAPIVSFENINSQIILKSYNHFTYIFFPILEALVQYQLRDPASPRESAVLYQSQMVEQFLTSLFFNDLVQKTYYDTNVSPRLLLNLEFTNFMNAFFSFLESTIKYIGIAYLSKDAYLNIYLFLVFIIKSSETISQNVIADQKFFQKLIVFFIDFSLTNNFYTEKENIQYFQIQDFYIIIDLFQTNVIDIDSDCIQLSEDNCKIINFLQYYVTEKKVHQDLPLITSLKLYLSKIELKQYNYIQNCESTNQSVQTTKKYNYFKEQELEKIVNQKSNFDNETNKSSQTLPCQLDLDNQYHPEINSLYFMIDTSETNILIQDFIFYFRNYLQQIQNIEFRDLWLNFQSFSQLLKLRQINLDIQLQISNLLYYNFRQFIDCKQLKQNNILVVSGWDQLSKSFNSSSLQYSDIYKRTADYFRGNTRLSFQDIFSCIQKQIWDLFVQHHQQDFSCILQLIQCSIEFEFVVMKQASPKLDLSFFNANSRLQDKIMLFADKEQQQILFQQFERLIIPIDLREDNLQLTFNNVLTSIVIRLKSSFEEGLKQALEATVRVNQKDYTDVPKLLESYFKSITVYEQQVGLKKDMFERIFKLLKENDYQIELAYCYLQMASFISYHYAIPLNQYLYSYGQIGQITNLITENQFCFYPIVNQIIQTITPQNIVQITENDVYIQYTDPKAFEKVLYYLQQSQKIFKIYGLDELVFLLDQGIKDLILYYYQSLPEIIQKKETKQLLAIYTLNKTFINNSQRLIGLFYLISLHGQYLPDSFNDKQYIYHYQQNQRISDISNFLSIYYQEYYKNILTQQRIKILPQKIVQIISEVDYKNRFLVKKIILQQQKKKEKIEDSNTIETSLNLADNYIERKKTYGDVLYISIQEVQPFKYYSQTENQVQTAIVSDYVIKEFSDYFKSQAHIQQKSQKQVSNTYVNNFSAYNHVFNLKIQLNNHVFISQLPYFENQQKEPNFTGKLVTYYMIFQPLPSHIIREQIFKQFTLYFTPRITQAINLYEQANNLYNLRSSLSTPVQEQQINQMQSLLFGIFVPTVQMGPGILFQKFNDQTPIFTTEKIFMNNNFDEYIQVMEDETLRYKYPNLKQLVIGIDQEMSIFYHSVQFLFQEGLDCLQVIKDNLDNYPQLTDVYNLVSKRISEMKQQIQQSILNQSKQQ</sequence>
<dbReference type="VEuPathDB" id="GiardiaDB:SS50377_21265"/>
<evidence type="ECO:0000256" key="1">
    <source>
        <dbReference type="PROSITE-ProRule" id="PRU00983"/>
    </source>
</evidence>
<dbReference type="PROSITE" id="PS51650">
    <property type="entry name" value="C2_DOCK"/>
    <property type="match status" value="1"/>
</dbReference>
<evidence type="ECO:0000313" key="3">
    <source>
        <dbReference type="EMBL" id="EST44035.1"/>
    </source>
</evidence>
<keyword evidence="5" id="KW-1185">Reference proteome</keyword>
<organism evidence="3">
    <name type="scientific">Spironucleus salmonicida</name>
    <dbReference type="NCBI Taxonomy" id="348837"/>
    <lineage>
        <taxon>Eukaryota</taxon>
        <taxon>Metamonada</taxon>
        <taxon>Diplomonadida</taxon>
        <taxon>Hexamitidae</taxon>
        <taxon>Hexamitinae</taxon>
        <taxon>Spironucleus</taxon>
    </lineage>
</organism>
<evidence type="ECO:0000313" key="4">
    <source>
        <dbReference type="EMBL" id="KAH0577911.1"/>
    </source>
</evidence>
<protein>
    <recommendedName>
        <fullName evidence="2">C2 DOCK-type domain-containing protein</fullName>
    </recommendedName>
</protein>
<reference evidence="4" key="2">
    <citation type="submission" date="2020-12" db="EMBL/GenBank/DDBJ databases">
        <title>New Spironucleus salmonicida genome in near-complete chromosomes.</title>
        <authorList>
            <person name="Xu F."/>
            <person name="Kurt Z."/>
            <person name="Jimenez-Gonzalez A."/>
            <person name="Astvaldsson A."/>
            <person name="Andersson J.O."/>
            <person name="Svard S.G."/>
        </authorList>
    </citation>
    <scope>NUCLEOTIDE SEQUENCE</scope>
    <source>
        <strain evidence="4">ATCC 50377</strain>
    </source>
</reference>
<dbReference type="InterPro" id="IPR027007">
    <property type="entry name" value="C2_DOCK-type_domain"/>
</dbReference>
<dbReference type="Pfam" id="PF14429">
    <property type="entry name" value="DOCK-C2"/>
    <property type="match status" value="1"/>
</dbReference>
<evidence type="ECO:0000259" key="2">
    <source>
        <dbReference type="PROSITE" id="PS51650"/>
    </source>
</evidence>
<gene>
    <name evidence="3" type="ORF">SS50377_16345</name>
    <name evidence="4" type="ORF">SS50377_21265</name>
</gene>
<dbReference type="Proteomes" id="UP000018208">
    <property type="component" value="Unassembled WGS sequence"/>
</dbReference>
<dbReference type="InterPro" id="IPR035892">
    <property type="entry name" value="C2_domain_sf"/>
</dbReference>
<evidence type="ECO:0000313" key="5">
    <source>
        <dbReference type="Proteomes" id="UP000018208"/>
    </source>
</evidence>